<name>A0ABV7GRI0_9RHOB</name>
<dbReference type="Gene3D" id="3.90.1580.10">
    <property type="entry name" value="paralog of FGE (formylglycine-generating enzyme)"/>
    <property type="match status" value="1"/>
</dbReference>
<dbReference type="InterPro" id="IPR016187">
    <property type="entry name" value="CTDL_fold"/>
</dbReference>
<feature type="domain" description="Sulfatase-modifying factor enzyme-like" evidence="2">
    <location>
        <begin position="30"/>
        <end position="307"/>
    </location>
</feature>
<evidence type="ECO:0000313" key="4">
    <source>
        <dbReference type="Proteomes" id="UP001595632"/>
    </source>
</evidence>
<reference evidence="4" key="1">
    <citation type="journal article" date="2019" name="Int. J. Syst. Evol. Microbiol.">
        <title>The Global Catalogue of Microorganisms (GCM) 10K type strain sequencing project: providing services to taxonomists for standard genome sequencing and annotation.</title>
        <authorList>
            <consortium name="The Broad Institute Genomics Platform"/>
            <consortium name="The Broad Institute Genome Sequencing Center for Infectious Disease"/>
            <person name="Wu L."/>
            <person name="Ma J."/>
        </authorList>
    </citation>
    <scope>NUCLEOTIDE SEQUENCE [LARGE SCALE GENOMIC DNA]</scope>
    <source>
        <strain evidence="4">KCTC 52366</strain>
    </source>
</reference>
<sequence length="309" mass="33690">MSCCPSGRPDAAPPRQATTFDTREGDTGRPDPVRFEGGRSHVGTDRAEIPGDGESPVRKVRLAPFRLDPLTVTNDRFAAFVQATGHVTDAERYGWSAVFGGLMAPDRAAQMLASDQTPWWIRVDGATWQQPEGPGSDLSGREDHPVTHVGWADAQAFARWAGGRLPTEAEWEHAARDGAAPKRFPWGDAEPDEAGDLCNIWQGRFPTHNTCADGYYGTAPAQSFAPTPSGLFNMAGNVWEWTADSYQVRSLAKAAKARNLVARRQTQKVLKGGSFLCHISYCYRYRIAARSGVDADTSASNVGFRVAYD</sequence>
<dbReference type="PANTHER" id="PTHR23150:SF19">
    <property type="entry name" value="FORMYLGLYCINE-GENERATING ENZYME"/>
    <property type="match status" value="1"/>
</dbReference>
<dbReference type="Proteomes" id="UP001595632">
    <property type="component" value="Unassembled WGS sequence"/>
</dbReference>
<dbReference type="InterPro" id="IPR051043">
    <property type="entry name" value="Sulfatase_Mod_Factor_Kinase"/>
</dbReference>
<keyword evidence="4" id="KW-1185">Reference proteome</keyword>
<evidence type="ECO:0000259" key="2">
    <source>
        <dbReference type="Pfam" id="PF03781"/>
    </source>
</evidence>
<evidence type="ECO:0000256" key="1">
    <source>
        <dbReference type="SAM" id="MobiDB-lite"/>
    </source>
</evidence>
<accession>A0ABV7GRI0</accession>
<dbReference type="RefSeq" id="WP_275631454.1">
    <property type="nucleotide sequence ID" value="NZ_JARGYD010000001.1"/>
</dbReference>
<organism evidence="3 4">
    <name type="scientific">Psychromarinibacter halotolerans</name>
    <dbReference type="NCBI Taxonomy" id="1775175"/>
    <lineage>
        <taxon>Bacteria</taxon>
        <taxon>Pseudomonadati</taxon>
        <taxon>Pseudomonadota</taxon>
        <taxon>Alphaproteobacteria</taxon>
        <taxon>Rhodobacterales</taxon>
        <taxon>Paracoccaceae</taxon>
        <taxon>Psychromarinibacter</taxon>
    </lineage>
</organism>
<dbReference type="InterPro" id="IPR005532">
    <property type="entry name" value="SUMF_dom"/>
</dbReference>
<dbReference type="InterPro" id="IPR042095">
    <property type="entry name" value="SUMF_sf"/>
</dbReference>
<feature type="region of interest" description="Disordered" evidence="1">
    <location>
        <begin position="1"/>
        <end position="55"/>
    </location>
</feature>
<dbReference type="Pfam" id="PF03781">
    <property type="entry name" value="FGE-sulfatase"/>
    <property type="match status" value="1"/>
</dbReference>
<dbReference type="EMBL" id="JBHRTB010000010">
    <property type="protein sequence ID" value="MFC3144194.1"/>
    <property type="molecule type" value="Genomic_DNA"/>
</dbReference>
<dbReference type="PANTHER" id="PTHR23150">
    <property type="entry name" value="SULFATASE MODIFYING FACTOR 1, 2"/>
    <property type="match status" value="1"/>
</dbReference>
<protein>
    <submittedName>
        <fullName evidence="3">Formylglycine-generating enzyme family protein</fullName>
    </submittedName>
</protein>
<evidence type="ECO:0000313" key="3">
    <source>
        <dbReference type="EMBL" id="MFC3144194.1"/>
    </source>
</evidence>
<dbReference type="SUPFAM" id="SSF56436">
    <property type="entry name" value="C-type lectin-like"/>
    <property type="match status" value="1"/>
</dbReference>
<comment type="caution">
    <text evidence="3">The sequence shown here is derived from an EMBL/GenBank/DDBJ whole genome shotgun (WGS) entry which is preliminary data.</text>
</comment>
<feature type="compositionally biased region" description="Basic and acidic residues" evidence="1">
    <location>
        <begin position="21"/>
        <end position="49"/>
    </location>
</feature>
<gene>
    <name evidence="3" type="ORF">ACFOGP_15845</name>
</gene>
<proteinExistence type="predicted"/>